<dbReference type="OrthoDB" id="7658568at2"/>
<feature type="domain" description="H-type lectin" evidence="1">
    <location>
        <begin position="39"/>
        <end position="104"/>
    </location>
</feature>
<organism evidence="2 3">
    <name type="scientific">Actibacterium mucosum KCTC 23349</name>
    <dbReference type="NCBI Taxonomy" id="1454373"/>
    <lineage>
        <taxon>Bacteria</taxon>
        <taxon>Pseudomonadati</taxon>
        <taxon>Pseudomonadota</taxon>
        <taxon>Alphaproteobacteria</taxon>
        <taxon>Rhodobacterales</taxon>
        <taxon>Roseobacteraceae</taxon>
        <taxon>Actibacterium</taxon>
    </lineage>
</organism>
<evidence type="ECO:0000259" key="1">
    <source>
        <dbReference type="Pfam" id="PF09458"/>
    </source>
</evidence>
<dbReference type="InterPro" id="IPR037221">
    <property type="entry name" value="H-type_lectin_dom_sf"/>
</dbReference>
<keyword evidence="3" id="KW-1185">Reference proteome</keyword>
<dbReference type="Proteomes" id="UP000026249">
    <property type="component" value="Unassembled WGS sequence"/>
</dbReference>
<dbReference type="STRING" id="1454373.ACMU_15335"/>
<dbReference type="GO" id="GO:0098609">
    <property type="term" value="P:cell-cell adhesion"/>
    <property type="evidence" value="ECO:0007669"/>
    <property type="project" value="TreeGrafter"/>
</dbReference>
<dbReference type="PANTHER" id="PTHR46938">
    <property type="entry name" value="DISCOIDIN-1 SUBUNIT A-RELATED-RELATED"/>
    <property type="match status" value="1"/>
</dbReference>
<dbReference type="InterPro" id="IPR019019">
    <property type="entry name" value="H-type_lectin_domain"/>
</dbReference>
<proteinExistence type="predicted"/>
<evidence type="ECO:0000313" key="3">
    <source>
        <dbReference type="Proteomes" id="UP000026249"/>
    </source>
</evidence>
<sequence>MQRLDGRNIGVDQGETHLFSDYEDGGAMWTGSGPREVRKRVTFSASYRTPPSVSVALSMWDMDQKTNARAEIQAEKVSTTGFEIVFKTWADTRIARVRASWMAIGELPFDDDWELY</sequence>
<reference evidence="2 3" key="1">
    <citation type="submission" date="2014-03" db="EMBL/GenBank/DDBJ databases">
        <title>Draft Genome Sequence of Actibacterium mucosum KCTC 23349, a Marine Alphaproteobacterium with Complex Ionic Requirements Isolated from Mediterranean Seawater at Malvarrosa Beach, Valencia, Spain.</title>
        <authorList>
            <person name="Arahal D.R."/>
            <person name="Shao Z."/>
            <person name="Lai Q."/>
            <person name="Pujalte M.J."/>
        </authorList>
    </citation>
    <scope>NUCLEOTIDE SEQUENCE [LARGE SCALE GENOMIC DNA]</scope>
    <source>
        <strain evidence="2 3">KCTC 23349</strain>
    </source>
</reference>
<dbReference type="GO" id="GO:0098636">
    <property type="term" value="C:protein complex involved in cell adhesion"/>
    <property type="evidence" value="ECO:0007669"/>
    <property type="project" value="TreeGrafter"/>
</dbReference>
<dbReference type="GO" id="GO:0030247">
    <property type="term" value="F:polysaccharide binding"/>
    <property type="evidence" value="ECO:0007669"/>
    <property type="project" value="TreeGrafter"/>
</dbReference>
<accession>A0A037ZHV2</accession>
<dbReference type="GO" id="GO:0009986">
    <property type="term" value="C:cell surface"/>
    <property type="evidence" value="ECO:0007669"/>
    <property type="project" value="TreeGrafter"/>
</dbReference>
<gene>
    <name evidence="2" type="ORF">ACMU_15335</name>
</gene>
<dbReference type="GO" id="GO:0046871">
    <property type="term" value="F:N-acetylgalactosamine binding"/>
    <property type="evidence" value="ECO:0007669"/>
    <property type="project" value="TreeGrafter"/>
</dbReference>
<protein>
    <submittedName>
        <fullName evidence="2">ATP synthase</fullName>
    </submittedName>
</protein>
<dbReference type="SUPFAM" id="SSF141086">
    <property type="entry name" value="Agglutinin HPA-like"/>
    <property type="match status" value="1"/>
</dbReference>
<dbReference type="GO" id="GO:0070492">
    <property type="term" value="F:oligosaccharide binding"/>
    <property type="evidence" value="ECO:0007669"/>
    <property type="project" value="TreeGrafter"/>
</dbReference>
<dbReference type="GO" id="GO:0045335">
    <property type="term" value="C:phagocytic vesicle"/>
    <property type="evidence" value="ECO:0007669"/>
    <property type="project" value="TreeGrafter"/>
</dbReference>
<dbReference type="EMBL" id="JFKE01000005">
    <property type="protein sequence ID" value="KAJ55127.1"/>
    <property type="molecule type" value="Genomic_DNA"/>
</dbReference>
<dbReference type="Pfam" id="PF09458">
    <property type="entry name" value="H_lectin"/>
    <property type="match status" value="1"/>
</dbReference>
<dbReference type="AlphaFoldDB" id="A0A037ZHV2"/>
<evidence type="ECO:0000313" key="2">
    <source>
        <dbReference type="EMBL" id="KAJ55127.1"/>
    </source>
</evidence>
<dbReference type="RefSeq" id="WP_035260353.1">
    <property type="nucleotide sequence ID" value="NZ_JFKE01000005.1"/>
</dbReference>
<dbReference type="Gene3D" id="2.60.40.2080">
    <property type="match status" value="1"/>
</dbReference>
<name>A0A037ZHV2_9RHOB</name>
<comment type="caution">
    <text evidence="2">The sequence shown here is derived from an EMBL/GenBank/DDBJ whole genome shotgun (WGS) entry which is preliminary data.</text>
</comment>
<dbReference type="InterPro" id="IPR052487">
    <property type="entry name" value="Galactose-binding_lectin"/>
</dbReference>